<feature type="region of interest" description="Disordered" evidence="1">
    <location>
        <begin position="61"/>
        <end position="169"/>
    </location>
</feature>
<dbReference type="PANTHER" id="PTHR33067">
    <property type="entry name" value="RNA-DIRECTED DNA POLYMERASE-RELATED"/>
    <property type="match status" value="1"/>
</dbReference>
<dbReference type="KEGG" id="adu:107493649"/>
<feature type="compositionally biased region" description="Basic and acidic residues" evidence="1">
    <location>
        <begin position="416"/>
        <end position="427"/>
    </location>
</feature>
<evidence type="ECO:0000256" key="1">
    <source>
        <dbReference type="SAM" id="MobiDB-lite"/>
    </source>
</evidence>
<feature type="compositionally biased region" description="Pro residues" evidence="1">
    <location>
        <begin position="7"/>
        <end position="19"/>
    </location>
</feature>
<keyword evidence="2" id="KW-1185">Reference proteome</keyword>
<organism evidence="2 3">
    <name type="scientific">Arachis duranensis</name>
    <name type="common">Wild peanut</name>
    <dbReference type="NCBI Taxonomy" id="130453"/>
    <lineage>
        <taxon>Eukaryota</taxon>
        <taxon>Viridiplantae</taxon>
        <taxon>Streptophyta</taxon>
        <taxon>Embryophyta</taxon>
        <taxon>Tracheophyta</taxon>
        <taxon>Spermatophyta</taxon>
        <taxon>Magnoliopsida</taxon>
        <taxon>eudicotyledons</taxon>
        <taxon>Gunneridae</taxon>
        <taxon>Pentapetalae</taxon>
        <taxon>rosids</taxon>
        <taxon>fabids</taxon>
        <taxon>Fabales</taxon>
        <taxon>Fabaceae</taxon>
        <taxon>Papilionoideae</taxon>
        <taxon>50 kb inversion clade</taxon>
        <taxon>dalbergioids sensu lato</taxon>
        <taxon>Dalbergieae</taxon>
        <taxon>Pterocarpus clade</taxon>
        <taxon>Arachis</taxon>
    </lineage>
</organism>
<gene>
    <name evidence="3" type="primary">LOC107493649</name>
</gene>
<name>A0A6P4DLB8_ARADU</name>
<proteinExistence type="predicted"/>
<dbReference type="GeneID" id="107493649"/>
<dbReference type="AlphaFoldDB" id="A0A6P4DLB8"/>
<protein>
    <submittedName>
        <fullName evidence="3">Uncharacterized protein LOC107493649</fullName>
    </submittedName>
</protein>
<accession>A0A6P4DLB8</accession>
<feature type="compositionally biased region" description="Polar residues" evidence="1">
    <location>
        <begin position="61"/>
        <end position="78"/>
    </location>
</feature>
<dbReference type="OrthoDB" id="1435444at2759"/>
<reference evidence="3" key="2">
    <citation type="submission" date="2025-08" db="UniProtKB">
        <authorList>
            <consortium name="RefSeq"/>
        </authorList>
    </citation>
    <scope>IDENTIFICATION</scope>
    <source>
        <tissue evidence="3">Whole plant</tissue>
    </source>
</reference>
<sequence length="427" mass="48134">MNQNAHHPPPTTHNPPQAPPESQRLTNLEALMDKMMKYQEMATKNQEASIKSLERQIGQISKQISIERPSSSLPSDTIPNPKEECKAIQLRSGRILMGNNDTTKKQKESIKEPTEDEKQTKADQAKDQEEMPTKSTEKLKEKDNQPHSSREMTQGQQQLGKSITPPLPYPQRFNKEVKDQHFHKFLETFKKLEINIPLAEALEQMPLVLIQKGLPPKLEDPGSFFLPCTIGEVTVTKAMCDLGASINLIPSSLVKKLHIEEVKPIQMSLELVNKSMVHPRGVVENLLVKVDSFIYPADFVVLESDEDDGDSVILGRPFLATARAIIDIEKGELTLRMHDQSVILKVLPEAQFNEKKKDYMKIDKGESQLKEENDKESQGNIPKIRVVQIDEGAQEDIGVLATEKKNENLNTPNKEPPSKDKKDSTYG</sequence>
<feature type="region of interest" description="Disordered" evidence="1">
    <location>
        <begin position="365"/>
        <end position="427"/>
    </location>
</feature>
<dbReference type="RefSeq" id="XP_015970202.1">
    <property type="nucleotide sequence ID" value="XM_016114716.1"/>
</dbReference>
<dbReference type="Pfam" id="PF13650">
    <property type="entry name" value="Asp_protease_2"/>
    <property type="match status" value="1"/>
</dbReference>
<evidence type="ECO:0000313" key="2">
    <source>
        <dbReference type="Proteomes" id="UP000515211"/>
    </source>
</evidence>
<evidence type="ECO:0000313" key="3">
    <source>
        <dbReference type="RefSeq" id="XP_015970202.1"/>
    </source>
</evidence>
<feature type="compositionally biased region" description="Basic and acidic residues" evidence="1">
    <location>
        <begin position="102"/>
        <end position="150"/>
    </location>
</feature>
<dbReference type="CDD" id="cd00303">
    <property type="entry name" value="retropepsin_like"/>
    <property type="match status" value="1"/>
</dbReference>
<dbReference type="Proteomes" id="UP000515211">
    <property type="component" value="Chromosome 6"/>
</dbReference>
<reference evidence="2" key="1">
    <citation type="journal article" date="2016" name="Nat. Genet.">
        <title>The genome sequences of Arachis duranensis and Arachis ipaensis, the diploid ancestors of cultivated peanut.</title>
        <authorList>
            <person name="Bertioli D.J."/>
            <person name="Cannon S.B."/>
            <person name="Froenicke L."/>
            <person name="Huang G."/>
            <person name="Farmer A.D."/>
            <person name="Cannon E.K."/>
            <person name="Liu X."/>
            <person name="Gao D."/>
            <person name="Clevenger J."/>
            <person name="Dash S."/>
            <person name="Ren L."/>
            <person name="Moretzsohn M.C."/>
            <person name="Shirasawa K."/>
            <person name="Huang W."/>
            <person name="Vidigal B."/>
            <person name="Abernathy B."/>
            <person name="Chu Y."/>
            <person name="Niederhuth C.E."/>
            <person name="Umale P."/>
            <person name="Araujo A.C."/>
            <person name="Kozik A."/>
            <person name="Kim K.D."/>
            <person name="Burow M.D."/>
            <person name="Varshney R.K."/>
            <person name="Wang X."/>
            <person name="Zhang X."/>
            <person name="Barkley N."/>
            <person name="Guimaraes P.M."/>
            <person name="Isobe S."/>
            <person name="Guo B."/>
            <person name="Liao B."/>
            <person name="Stalker H.T."/>
            <person name="Schmitz R.J."/>
            <person name="Scheffler B.E."/>
            <person name="Leal-Bertioli S.C."/>
            <person name="Xun X."/>
            <person name="Jackson S.A."/>
            <person name="Michelmore R."/>
            <person name="Ozias-Akins P."/>
        </authorList>
    </citation>
    <scope>NUCLEOTIDE SEQUENCE [LARGE SCALE GENOMIC DNA]</scope>
    <source>
        <strain evidence="2">cv. V14167</strain>
    </source>
</reference>
<dbReference type="PANTHER" id="PTHR33067:SF39">
    <property type="entry name" value="TRANSCRIPTION FACTOR INTERACTOR AND REGULATOR CCHC(ZN) FAMILY"/>
    <property type="match status" value="1"/>
</dbReference>
<feature type="compositionally biased region" description="Basic and acidic residues" evidence="1">
    <location>
        <begin position="365"/>
        <end position="377"/>
    </location>
</feature>
<dbReference type="Gene3D" id="2.40.70.10">
    <property type="entry name" value="Acid Proteases"/>
    <property type="match status" value="1"/>
</dbReference>
<feature type="region of interest" description="Disordered" evidence="1">
    <location>
        <begin position="1"/>
        <end position="23"/>
    </location>
</feature>
<feature type="compositionally biased region" description="Polar residues" evidence="1">
    <location>
        <begin position="151"/>
        <end position="161"/>
    </location>
</feature>
<dbReference type="InterPro" id="IPR021109">
    <property type="entry name" value="Peptidase_aspartic_dom_sf"/>
</dbReference>